<evidence type="ECO:0000256" key="3">
    <source>
        <dbReference type="ARBA" id="ARBA00022475"/>
    </source>
</evidence>
<keyword evidence="3" id="KW-1003">Cell membrane</keyword>
<dbReference type="GO" id="GO:0006865">
    <property type="term" value="P:amino acid transport"/>
    <property type="evidence" value="ECO:0007669"/>
    <property type="project" value="UniProtKB-KW"/>
</dbReference>
<feature type="transmembrane region" description="Helical" evidence="9">
    <location>
        <begin position="195"/>
        <end position="215"/>
    </location>
</feature>
<dbReference type="RefSeq" id="WP_146792494.1">
    <property type="nucleotide sequence ID" value="NZ_BJUU01000002.1"/>
</dbReference>
<dbReference type="InterPro" id="IPR001851">
    <property type="entry name" value="ABC_transp_permease"/>
</dbReference>
<dbReference type="Pfam" id="PF02653">
    <property type="entry name" value="BPD_transp_2"/>
    <property type="match status" value="1"/>
</dbReference>
<feature type="transmembrane region" description="Helical" evidence="9">
    <location>
        <begin position="12"/>
        <end position="32"/>
    </location>
</feature>
<keyword evidence="5" id="KW-0029">Amino-acid transport</keyword>
<dbReference type="CDD" id="cd06582">
    <property type="entry name" value="TM_PBP1_LivH_like"/>
    <property type="match status" value="1"/>
</dbReference>
<name>A0AA87R9Q4_9MICO</name>
<feature type="transmembrane region" description="Helical" evidence="9">
    <location>
        <begin position="66"/>
        <end position="84"/>
    </location>
</feature>
<keyword evidence="7 9" id="KW-0472">Membrane</keyword>
<dbReference type="EMBL" id="BJUU01000002">
    <property type="protein sequence ID" value="GEK79115.1"/>
    <property type="molecule type" value="Genomic_DNA"/>
</dbReference>
<keyword evidence="11" id="KW-1185">Reference proteome</keyword>
<evidence type="ECO:0000256" key="6">
    <source>
        <dbReference type="ARBA" id="ARBA00022989"/>
    </source>
</evidence>
<gene>
    <name evidence="10" type="primary">livH</name>
    <name evidence="10" type="ORF">ABA31_04660</name>
</gene>
<protein>
    <submittedName>
        <fullName evidence="10">Branched-chain amino acid ABC transporter permease</fullName>
    </submittedName>
</protein>
<evidence type="ECO:0000313" key="11">
    <source>
        <dbReference type="Proteomes" id="UP000321749"/>
    </source>
</evidence>
<reference evidence="10 11" key="1">
    <citation type="submission" date="2019-07" db="EMBL/GenBank/DDBJ databases">
        <title>Whole genome shotgun sequence of Agrococcus baldri NBRC 103055.</title>
        <authorList>
            <person name="Hosoyama A."/>
            <person name="Uohara A."/>
            <person name="Ohji S."/>
            <person name="Ichikawa N."/>
        </authorList>
    </citation>
    <scope>NUCLEOTIDE SEQUENCE [LARGE SCALE GENOMIC DNA]</scope>
    <source>
        <strain evidence="10 11">NBRC 103055</strain>
    </source>
</reference>
<dbReference type="PANTHER" id="PTHR11795">
    <property type="entry name" value="BRANCHED-CHAIN AMINO ACID TRANSPORT SYSTEM PERMEASE PROTEIN LIVH"/>
    <property type="match status" value="1"/>
</dbReference>
<feature type="transmembrane region" description="Helical" evidence="9">
    <location>
        <begin position="96"/>
        <end position="116"/>
    </location>
</feature>
<feature type="transmembrane region" description="Helical" evidence="9">
    <location>
        <begin position="257"/>
        <end position="282"/>
    </location>
</feature>
<dbReference type="GO" id="GO:0022857">
    <property type="term" value="F:transmembrane transporter activity"/>
    <property type="evidence" value="ECO:0007669"/>
    <property type="project" value="InterPro"/>
</dbReference>
<dbReference type="AlphaFoldDB" id="A0AA87R9Q4"/>
<evidence type="ECO:0000256" key="2">
    <source>
        <dbReference type="ARBA" id="ARBA00022448"/>
    </source>
</evidence>
<sequence>MSGYFVDAMILGSIYALFTVGLSLSWGILGVLNLAHGSIFMAGALSAYMITSAGALPLAVVLPASMLVSGGLVVLMELVAFRPIRRRAANPLAAELPMAIASVGVSSVLVAFANNFTAGYSLSLPQDMFTVSSINILGLTITNIGALIVVFAIGLTVALGLYVARSRQGRALKVIAQDSYVGGLLGISMNRLALGTMFISGALAGCGGVLFSIHVNSMHAYMGEALLLKAFAVIVVGGIGSIWGAAIGAYVLAAAEVLAVVSVGVGMRDVVAFVLIIVILLARPQGLLSKRKWQRS</sequence>
<dbReference type="Proteomes" id="UP000321749">
    <property type="component" value="Unassembled WGS sequence"/>
</dbReference>
<comment type="subcellular location">
    <subcellularLocation>
        <location evidence="1">Cell membrane</location>
        <topology evidence="1">Multi-pass membrane protein</topology>
    </subcellularLocation>
</comment>
<evidence type="ECO:0000313" key="10">
    <source>
        <dbReference type="EMBL" id="GEK79115.1"/>
    </source>
</evidence>
<accession>A0AA87R9Q4</accession>
<proteinExistence type="inferred from homology"/>
<keyword evidence="2" id="KW-0813">Transport</keyword>
<evidence type="ECO:0000256" key="1">
    <source>
        <dbReference type="ARBA" id="ARBA00004651"/>
    </source>
</evidence>
<dbReference type="InterPro" id="IPR052157">
    <property type="entry name" value="BCAA_transport_permease"/>
</dbReference>
<feature type="transmembrane region" description="Helical" evidence="9">
    <location>
        <begin position="39"/>
        <end position="60"/>
    </location>
</feature>
<dbReference type="GO" id="GO:0005886">
    <property type="term" value="C:plasma membrane"/>
    <property type="evidence" value="ECO:0007669"/>
    <property type="project" value="UniProtKB-SubCell"/>
</dbReference>
<keyword evidence="6 9" id="KW-1133">Transmembrane helix</keyword>
<keyword evidence="4 9" id="KW-0812">Transmembrane</keyword>
<dbReference type="PANTHER" id="PTHR11795:SF445">
    <property type="entry name" value="AMINO ACID ABC TRANSPORTER PERMEASE PROTEIN"/>
    <property type="match status" value="1"/>
</dbReference>
<comment type="caution">
    <text evidence="10">The sequence shown here is derived from an EMBL/GenBank/DDBJ whole genome shotgun (WGS) entry which is preliminary data.</text>
</comment>
<evidence type="ECO:0000256" key="4">
    <source>
        <dbReference type="ARBA" id="ARBA00022692"/>
    </source>
</evidence>
<evidence type="ECO:0000256" key="7">
    <source>
        <dbReference type="ARBA" id="ARBA00023136"/>
    </source>
</evidence>
<evidence type="ECO:0000256" key="5">
    <source>
        <dbReference type="ARBA" id="ARBA00022970"/>
    </source>
</evidence>
<evidence type="ECO:0000256" key="8">
    <source>
        <dbReference type="ARBA" id="ARBA00037998"/>
    </source>
</evidence>
<feature type="transmembrane region" description="Helical" evidence="9">
    <location>
        <begin position="136"/>
        <end position="164"/>
    </location>
</feature>
<feature type="transmembrane region" description="Helical" evidence="9">
    <location>
        <begin position="227"/>
        <end position="251"/>
    </location>
</feature>
<organism evidence="10 11">
    <name type="scientific">Agrococcus baldri</name>
    <dbReference type="NCBI Taxonomy" id="153730"/>
    <lineage>
        <taxon>Bacteria</taxon>
        <taxon>Bacillati</taxon>
        <taxon>Actinomycetota</taxon>
        <taxon>Actinomycetes</taxon>
        <taxon>Micrococcales</taxon>
        <taxon>Microbacteriaceae</taxon>
        <taxon>Agrococcus</taxon>
    </lineage>
</organism>
<comment type="similarity">
    <text evidence="8">Belongs to the binding-protein-dependent transport system permease family. LivHM subfamily.</text>
</comment>
<evidence type="ECO:0000256" key="9">
    <source>
        <dbReference type="SAM" id="Phobius"/>
    </source>
</evidence>